<feature type="transmembrane region" description="Helical" evidence="2">
    <location>
        <begin position="39"/>
        <end position="56"/>
    </location>
</feature>
<name>A0ABW3TZ72_9BACL</name>
<gene>
    <name evidence="3" type="ORF">ACFQ38_11435</name>
</gene>
<comment type="caution">
    <text evidence="3">The sequence shown here is derived from an EMBL/GenBank/DDBJ whole genome shotgun (WGS) entry which is preliminary data.</text>
</comment>
<proteinExistence type="predicted"/>
<keyword evidence="4" id="KW-1185">Reference proteome</keyword>
<evidence type="ECO:0008006" key="5">
    <source>
        <dbReference type="Google" id="ProtNLM"/>
    </source>
</evidence>
<accession>A0ABW3TZ72</accession>
<keyword evidence="2" id="KW-1133">Transmembrane helix</keyword>
<keyword evidence="2" id="KW-0472">Membrane</keyword>
<dbReference type="Proteomes" id="UP001597231">
    <property type="component" value="Unassembled WGS sequence"/>
</dbReference>
<protein>
    <recommendedName>
        <fullName evidence="5">DUF4352 domain-containing protein</fullName>
    </recommendedName>
</protein>
<feature type="transmembrane region" description="Helical" evidence="2">
    <location>
        <begin position="6"/>
        <end position="27"/>
    </location>
</feature>
<dbReference type="RefSeq" id="WP_381480991.1">
    <property type="nucleotide sequence ID" value="NZ_JBHTLT010000069.1"/>
</dbReference>
<organism evidence="3 4">
    <name type="scientific">Sporosarcina contaminans</name>
    <dbReference type="NCBI Taxonomy" id="633403"/>
    <lineage>
        <taxon>Bacteria</taxon>
        <taxon>Bacillati</taxon>
        <taxon>Bacillota</taxon>
        <taxon>Bacilli</taxon>
        <taxon>Bacillales</taxon>
        <taxon>Caryophanaceae</taxon>
        <taxon>Sporosarcina</taxon>
    </lineage>
</organism>
<feature type="compositionally biased region" description="Basic and acidic residues" evidence="1">
    <location>
        <begin position="60"/>
        <end position="85"/>
    </location>
</feature>
<feature type="compositionally biased region" description="Basic and acidic residues" evidence="1">
    <location>
        <begin position="102"/>
        <end position="113"/>
    </location>
</feature>
<feature type="compositionally biased region" description="Low complexity" evidence="1">
    <location>
        <begin position="87"/>
        <end position="101"/>
    </location>
</feature>
<keyword evidence="2" id="KW-0812">Transmembrane</keyword>
<evidence type="ECO:0000256" key="2">
    <source>
        <dbReference type="SAM" id="Phobius"/>
    </source>
</evidence>
<evidence type="ECO:0000256" key="1">
    <source>
        <dbReference type="SAM" id="MobiDB-lite"/>
    </source>
</evidence>
<feature type="region of interest" description="Disordered" evidence="1">
    <location>
        <begin position="60"/>
        <end position="113"/>
    </location>
</feature>
<sequence length="234" mass="26435">MDAIFSVLGGLFTLVFLVFLIITILQFAKKNKAKGKKSLLFLGVSFMLMVIFASLAPETEPKQTSESNDKPKVEIERDQQDEKNSDVTTRTENNKTKVTVTKNEEVKKEPVAKKPNEEIQDAVKQVINSDLADKKVTTISLDVNKNYGLDDGSYIVLPKLKWDVKNSSKTTKEMLEMYSDHIAAKLADQKDVSEITVFWEVPHHLEGDIIAKFMYNRSGDSMAKTDNWFAPLLN</sequence>
<dbReference type="EMBL" id="JBHTLT010000069">
    <property type="protein sequence ID" value="MFD1205712.1"/>
    <property type="molecule type" value="Genomic_DNA"/>
</dbReference>
<reference evidence="4" key="1">
    <citation type="journal article" date="2019" name="Int. J. Syst. Evol. Microbiol.">
        <title>The Global Catalogue of Microorganisms (GCM) 10K type strain sequencing project: providing services to taxonomists for standard genome sequencing and annotation.</title>
        <authorList>
            <consortium name="The Broad Institute Genomics Platform"/>
            <consortium name="The Broad Institute Genome Sequencing Center for Infectious Disease"/>
            <person name="Wu L."/>
            <person name="Ma J."/>
        </authorList>
    </citation>
    <scope>NUCLEOTIDE SEQUENCE [LARGE SCALE GENOMIC DNA]</scope>
    <source>
        <strain evidence="4">CCUG 53915</strain>
    </source>
</reference>
<evidence type="ECO:0000313" key="3">
    <source>
        <dbReference type="EMBL" id="MFD1205712.1"/>
    </source>
</evidence>
<evidence type="ECO:0000313" key="4">
    <source>
        <dbReference type="Proteomes" id="UP001597231"/>
    </source>
</evidence>